<feature type="transmembrane region" description="Helical" evidence="1">
    <location>
        <begin position="553"/>
        <end position="569"/>
    </location>
</feature>
<name>A0A396SLQ5_9BACL</name>
<feature type="transmembrane region" description="Helical" evidence="1">
    <location>
        <begin position="393"/>
        <end position="410"/>
    </location>
</feature>
<feature type="transmembrane region" description="Helical" evidence="1">
    <location>
        <begin position="576"/>
        <end position="595"/>
    </location>
</feature>
<dbReference type="Pfam" id="PF18949">
    <property type="entry name" value="DUF5693"/>
    <property type="match status" value="1"/>
</dbReference>
<feature type="transmembrane region" description="Helical" evidence="1">
    <location>
        <begin position="371"/>
        <end position="387"/>
    </location>
</feature>
<dbReference type="EMBL" id="QWEI01000001">
    <property type="protein sequence ID" value="RHW39977.1"/>
    <property type="molecule type" value="Genomic_DNA"/>
</dbReference>
<sequence length="639" mass="71859">MLKSKWLWGILLLVLLLSSPGIINRWQAESANDRYEVMIPFNEILTVSKESDYTIDELLSILKQSGLISVSLEPSSLEDLADENIVSLYEERELADALLFTDYEGAVDTEKTGFYISVPEERIYQEFITSNLTVENVTIAGKPFYFLASSDDLFELDTPFGYNGATINQLKELGLNVVLRTVNDDSEIVNEMLVEQLVSLKNEVSPVLLGAGTEMIGFGDENENMKDLKKKLQEAGYFFYTIEGSPLKGEYEFAKSNQYNVVRLISINVNKETDLTVSESIDRSTRAVKERNIKSIFYHLRTTGNAQENIDEAVSYLTGVQEKMPEHFTLGTPKFFNSISVPAWVTALVLLAGILFTYLMTETIKNQKVRLAAAGFMALIAIAYFVLDKVLFLQAFALIIAVLTPIYAVVKSAHGSTRIRDILVQYVKAIAISLIGIFIVIGLLNGNGFVTGFEVFRGVKLVYVIPIAGIVLFALFQIYDITKNGFKGSLNTSVKLLNKEVKYWHLLVLAIVAAIGMFYIGRTGNAGTVSEFELMFRQWLENVLYVRPRTKEFLIGFPFFVLALYVMGINKKWGTILLIPGVIGFLSIMNTFTHLHIPVSVSLLRTLYSTVLGFLIGLVFIFIFNLLVKWMMKVKMRWS</sequence>
<dbReference type="OrthoDB" id="3805529at2"/>
<evidence type="ECO:0000313" key="3">
    <source>
        <dbReference type="Proteomes" id="UP000265692"/>
    </source>
</evidence>
<keyword evidence="3" id="KW-1185">Reference proteome</keyword>
<comment type="caution">
    <text evidence="2">The sequence shown here is derived from an EMBL/GenBank/DDBJ whole genome shotgun (WGS) entry which is preliminary data.</text>
</comment>
<feature type="transmembrane region" description="Helical" evidence="1">
    <location>
        <begin position="341"/>
        <end position="359"/>
    </location>
</feature>
<evidence type="ECO:0000256" key="1">
    <source>
        <dbReference type="SAM" id="Phobius"/>
    </source>
</evidence>
<proteinExistence type="predicted"/>
<feature type="transmembrane region" description="Helical" evidence="1">
    <location>
        <begin position="461"/>
        <end position="482"/>
    </location>
</feature>
<feature type="transmembrane region" description="Helical" evidence="1">
    <location>
        <begin position="503"/>
        <end position="521"/>
    </location>
</feature>
<accession>A0A396SLQ5</accession>
<feature type="transmembrane region" description="Helical" evidence="1">
    <location>
        <begin position="422"/>
        <end position="441"/>
    </location>
</feature>
<feature type="transmembrane region" description="Helical" evidence="1">
    <location>
        <begin position="607"/>
        <end position="628"/>
    </location>
</feature>
<dbReference type="AlphaFoldDB" id="A0A396SLQ5"/>
<dbReference type="RefSeq" id="WP_118874987.1">
    <property type="nucleotide sequence ID" value="NZ_QWEI01000001.1"/>
</dbReference>
<keyword evidence="1" id="KW-0812">Transmembrane</keyword>
<organism evidence="2 3">
    <name type="scientific">Ureibacillus yapensis</name>
    <dbReference type="NCBI Taxonomy" id="2304605"/>
    <lineage>
        <taxon>Bacteria</taxon>
        <taxon>Bacillati</taxon>
        <taxon>Bacillota</taxon>
        <taxon>Bacilli</taxon>
        <taxon>Bacillales</taxon>
        <taxon>Caryophanaceae</taxon>
        <taxon>Ureibacillus</taxon>
    </lineage>
</organism>
<reference evidence="2 3" key="1">
    <citation type="submission" date="2018-08" db="EMBL/GenBank/DDBJ databases">
        <title>Lysinibacillus sp. YLB-03 draft genome sequence.</title>
        <authorList>
            <person name="Yu L."/>
        </authorList>
    </citation>
    <scope>NUCLEOTIDE SEQUENCE [LARGE SCALE GENOMIC DNA]</scope>
    <source>
        <strain evidence="2 3">YLB-03</strain>
    </source>
</reference>
<gene>
    <name evidence="2" type="ORF">D1B33_03785</name>
</gene>
<dbReference type="Proteomes" id="UP000265692">
    <property type="component" value="Unassembled WGS sequence"/>
</dbReference>
<keyword evidence="1" id="KW-1133">Transmembrane helix</keyword>
<protein>
    <submittedName>
        <fullName evidence="2">Uncharacterized protein</fullName>
    </submittedName>
</protein>
<keyword evidence="1" id="KW-0472">Membrane</keyword>
<dbReference type="InterPro" id="IPR043748">
    <property type="entry name" value="DUF5693"/>
</dbReference>
<evidence type="ECO:0000313" key="2">
    <source>
        <dbReference type="EMBL" id="RHW39977.1"/>
    </source>
</evidence>